<feature type="transmembrane region" description="Helical" evidence="2">
    <location>
        <begin position="115"/>
        <end position="133"/>
    </location>
</feature>
<organism evidence="3 4">
    <name type="scientific">Pseudonocardia acidicola</name>
    <dbReference type="NCBI Taxonomy" id="2724939"/>
    <lineage>
        <taxon>Bacteria</taxon>
        <taxon>Bacillati</taxon>
        <taxon>Actinomycetota</taxon>
        <taxon>Actinomycetes</taxon>
        <taxon>Pseudonocardiales</taxon>
        <taxon>Pseudonocardiaceae</taxon>
        <taxon>Pseudonocardia</taxon>
    </lineage>
</organism>
<evidence type="ECO:0000256" key="2">
    <source>
        <dbReference type="SAM" id="Phobius"/>
    </source>
</evidence>
<proteinExistence type="predicted"/>
<dbReference type="InterPro" id="IPR000801">
    <property type="entry name" value="Esterase-like"/>
</dbReference>
<evidence type="ECO:0000256" key="1">
    <source>
        <dbReference type="SAM" id="MobiDB-lite"/>
    </source>
</evidence>
<dbReference type="RefSeq" id="WP_169385390.1">
    <property type="nucleotide sequence ID" value="NZ_JAAXLA010000106.1"/>
</dbReference>
<dbReference type="Gene3D" id="3.40.50.1820">
    <property type="entry name" value="alpha/beta hydrolase"/>
    <property type="match status" value="1"/>
</dbReference>
<keyword evidence="2" id="KW-1133">Transmembrane helix</keyword>
<evidence type="ECO:0008006" key="5">
    <source>
        <dbReference type="Google" id="ProtNLM"/>
    </source>
</evidence>
<dbReference type="SUPFAM" id="SSF53474">
    <property type="entry name" value="alpha/beta-Hydrolases"/>
    <property type="match status" value="1"/>
</dbReference>
<keyword evidence="4" id="KW-1185">Reference proteome</keyword>
<sequence length="487" mass="50390">MNTPPADGANYAGYHHGLSLLNGWLPLTLQILAAVLLVAAIGWRTRRWRLLWLPVAVVVGVAAAFAAMAYVAADGLATDPAPTSLWIWTGVAAGAVAVLVLGWRSARWWRRGVSVLAVPLTLVCVGLVLNQWVGYFPTVQEAWGAVTAGPLPDEVPEAQLTAMQGVPRSTGAVVGVTIPDTASDFVHREEYVYLPPAYFTSTDHRSLPVVMMIAGEFNTPADWIRIGNAVPITDQYARAHNGVAPILVFVDAGGTFNNDTECVDGPRGNAADHLTGDVRPYLVSRFGASADPAKWGIVGWSMGGTCAVDLAVMHPDLFSTFTDIAGDLGPTVGTKDQTIAKLYGGNAAAWAHFDPMTVLAGHAPYPDTAGWFDDSSGGGGRPGARGQRPAGQRPAHPGWGGPAGGGADSGLGGHYGAGAGGGGNQTAEADQLCAAATKDGIQCSVHLQPGGHTWQFASGAFADALPWMAGRLQGTPQPAAAAPPSSS</sequence>
<dbReference type="Pfam" id="PF00756">
    <property type="entry name" value="Esterase"/>
    <property type="match status" value="1"/>
</dbReference>
<feature type="transmembrane region" description="Helical" evidence="2">
    <location>
        <begin position="50"/>
        <end position="73"/>
    </location>
</feature>
<accession>A0ABX1SLK1</accession>
<keyword evidence="2" id="KW-0472">Membrane</keyword>
<gene>
    <name evidence="3" type="ORF">HF526_31970</name>
</gene>
<dbReference type="InterPro" id="IPR029058">
    <property type="entry name" value="AB_hydrolase_fold"/>
</dbReference>
<dbReference type="EMBL" id="JAAXLA010000106">
    <property type="protein sequence ID" value="NMI01880.1"/>
    <property type="molecule type" value="Genomic_DNA"/>
</dbReference>
<dbReference type="Proteomes" id="UP000820669">
    <property type="component" value="Unassembled WGS sequence"/>
</dbReference>
<feature type="compositionally biased region" description="Low complexity" evidence="1">
    <location>
        <begin position="384"/>
        <end position="395"/>
    </location>
</feature>
<feature type="compositionally biased region" description="Gly residues" evidence="1">
    <location>
        <begin position="398"/>
        <end position="412"/>
    </location>
</feature>
<feature type="transmembrane region" description="Helical" evidence="2">
    <location>
        <begin position="85"/>
        <end position="103"/>
    </location>
</feature>
<reference evidence="3 4" key="1">
    <citation type="submission" date="2020-04" db="EMBL/GenBank/DDBJ databases">
        <authorList>
            <person name="Klaysubun C."/>
            <person name="Duangmal K."/>
            <person name="Lipun K."/>
        </authorList>
    </citation>
    <scope>NUCLEOTIDE SEQUENCE [LARGE SCALE GENOMIC DNA]</scope>
    <source>
        <strain evidence="3 4">K10HN5</strain>
    </source>
</reference>
<feature type="region of interest" description="Disordered" evidence="1">
    <location>
        <begin position="370"/>
        <end position="412"/>
    </location>
</feature>
<name>A0ABX1SLK1_9PSEU</name>
<feature type="transmembrane region" description="Helical" evidence="2">
    <location>
        <begin position="24"/>
        <end position="43"/>
    </location>
</feature>
<keyword evidence="2" id="KW-0812">Transmembrane</keyword>
<dbReference type="PANTHER" id="PTHR48098">
    <property type="entry name" value="ENTEROCHELIN ESTERASE-RELATED"/>
    <property type="match status" value="1"/>
</dbReference>
<evidence type="ECO:0000313" key="4">
    <source>
        <dbReference type="Proteomes" id="UP000820669"/>
    </source>
</evidence>
<dbReference type="PANTHER" id="PTHR48098:SF1">
    <property type="entry name" value="DIACYLGLYCEROL ACYLTRANSFERASE_MYCOLYLTRANSFERASE AG85A"/>
    <property type="match status" value="1"/>
</dbReference>
<evidence type="ECO:0000313" key="3">
    <source>
        <dbReference type="EMBL" id="NMI01880.1"/>
    </source>
</evidence>
<dbReference type="InterPro" id="IPR050583">
    <property type="entry name" value="Mycobacterial_A85_antigen"/>
</dbReference>
<comment type="caution">
    <text evidence="3">The sequence shown here is derived from an EMBL/GenBank/DDBJ whole genome shotgun (WGS) entry which is preliminary data.</text>
</comment>
<protein>
    <recommendedName>
        <fullName evidence="5">S-formylglutathione hydrolase FrmB</fullName>
    </recommendedName>
</protein>